<proteinExistence type="predicted"/>
<dbReference type="EMBL" id="JAPCWZ010000007">
    <property type="protein sequence ID" value="KAK8856162.1"/>
    <property type="molecule type" value="Genomic_DNA"/>
</dbReference>
<reference evidence="2 3" key="1">
    <citation type="journal article" date="2024" name="IMA Fungus">
        <title>Apiospora arundinis, a panoply of carbohydrate-active enzymes and secondary metabolites.</title>
        <authorList>
            <person name="Sorensen T."/>
            <person name="Petersen C."/>
            <person name="Muurmann A.T."/>
            <person name="Christiansen J.V."/>
            <person name="Brundto M.L."/>
            <person name="Overgaard C.K."/>
            <person name="Boysen A.T."/>
            <person name="Wollenberg R.D."/>
            <person name="Larsen T.O."/>
            <person name="Sorensen J.L."/>
            <person name="Nielsen K.L."/>
            <person name="Sondergaard T.E."/>
        </authorList>
    </citation>
    <scope>NUCLEOTIDE SEQUENCE [LARGE SCALE GENOMIC DNA]</scope>
    <source>
        <strain evidence="2 3">AAU 773</strain>
    </source>
</reference>
<feature type="region of interest" description="Disordered" evidence="1">
    <location>
        <begin position="1"/>
        <end position="21"/>
    </location>
</feature>
<dbReference type="Proteomes" id="UP001390339">
    <property type="component" value="Unassembled WGS sequence"/>
</dbReference>
<evidence type="ECO:0000256" key="1">
    <source>
        <dbReference type="SAM" id="MobiDB-lite"/>
    </source>
</evidence>
<sequence>MPNSMTRLLNRRSSRRQRGPQRNNFVVNSNAIVTAASTAALTTTTTAAQVVVKRVLGRRRVLGLPSLGRIEILRAQSSRRLLLLLLVFIDGVMVLGDHVGGIPPGSRAGEEVLGRGRFVPGKGPVHGSGSPFGGRLEYLAVFGEEAPAPMPLVEDLFLPAGAGGTGRDLAGCAGCAWAAVVADGRLWPVPHPDRPLVLPKSLGASCPWTLVAPWMCAACSSLSFQRAMATGAPARAWTLLEVNEATCGVAVKRLDDGRWLVDFGVREPRHVHPLEELAALRVIVVIRETDVLLFLLSLFHFGLFGVINVGVVDVGLGRSCHGDGHAIELKGRLAVPLGAERRLRDFFATAAAVLVLVVAAAEPLRGVGHLDLAVAEAAVVLGRAVEGTGPLVVVVAEAFGPLLHVALGEVTVITQRLARRRGLGAGAAEGP</sequence>
<comment type="caution">
    <text evidence="2">The sequence shown here is derived from an EMBL/GenBank/DDBJ whole genome shotgun (WGS) entry which is preliminary data.</text>
</comment>
<accession>A0ABR2I1A5</accession>
<evidence type="ECO:0000313" key="3">
    <source>
        <dbReference type="Proteomes" id="UP001390339"/>
    </source>
</evidence>
<protein>
    <submittedName>
        <fullName evidence="2">Uncharacterized protein</fullName>
    </submittedName>
</protein>
<organism evidence="2 3">
    <name type="scientific">Apiospora arundinis</name>
    <dbReference type="NCBI Taxonomy" id="335852"/>
    <lineage>
        <taxon>Eukaryota</taxon>
        <taxon>Fungi</taxon>
        <taxon>Dikarya</taxon>
        <taxon>Ascomycota</taxon>
        <taxon>Pezizomycotina</taxon>
        <taxon>Sordariomycetes</taxon>
        <taxon>Xylariomycetidae</taxon>
        <taxon>Amphisphaeriales</taxon>
        <taxon>Apiosporaceae</taxon>
        <taxon>Apiospora</taxon>
    </lineage>
</organism>
<keyword evidence="3" id="KW-1185">Reference proteome</keyword>
<gene>
    <name evidence="2" type="ORF">PGQ11_012074</name>
</gene>
<feature type="compositionally biased region" description="Basic residues" evidence="1">
    <location>
        <begin position="9"/>
        <end position="19"/>
    </location>
</feature>
<evidence type="ECO:0000313" key="2">
    <source>
        <dbReference type="EMBL" id="KAK8856162.1"/>
    </source>
</evidence>
<name>A0ABR2I1A5_9PEZI</name>